<evidence type="ECO:0000256" key="10">
    <source>
        <dbReference type="RuleBase" id="RU364027"/>
    </source>
</evidence>
<feature type="transmembrane region" description="Helical" evidence="10">
    <location>
        <begin position="321"/>
        <end position="341"/>
    </location>
</feature>
<keyword evidence="8 10" id="KW-0445">Lipid transport</keyword>
<dbReference type="GO" id="GO:0034727">
    <property type="term" value="P:piecemeal microautophagy of the nucleus"/>
    <property type="evidence" value="ECO:0007669"/>
    <property type="project" value="TreeGrafter"/>
</dbReference>
<dbReference type="OrthoDB" id="2020634at2759"/>
<keyword evidence="6 10" id="KW-1133">Transmembrane helix</keyword>
<keyword evidence="7 10" id="KW-0072">Autophagy</keyword>
<evidence type="ECO:0000256" key="1">
    <source>
        <dbReference type="ARBA" id="ARBA00004511"/>
    </source>
</evidence>
<evidence type="ECO:0000256" key="8">
    <source>
        <dbReference type="ARBA" id="ARBA00023055"/>
    </source>
</evidence>
<evidence type="ECO:0000256" key="2">
    <source>
        <dbReference type="ARBA" id="ARBA00006185"/>
    </source>
</evidence>
<dbReference type="GO" id="GO:0000422">
    <property type="term" value="P:autophagy of mitochondrion"/>
    <property type="evidence" value="ECO:0007669"/>
    <property type="project" value="TreeGrafter"/>
</dbReference>
<evidence type="ECO:0000256" key="4">
    <source>
        <dbReference type="ARBA" id="ARBA00022448"/>
    </source>
</evidence>
<protein>
    <recommendedName>
        <fullName evidence="3 10">Autophagy-related protein 9</fullName>
    </recommendedName>
</protein>
<dbReference type="GO" id="GO:0034497">
    <property type="term" value="P:protein localization to phagophore assembly site"/>
    <property type="evidence" value="ECO:0007669"/>
    <property type="project" value="TreeGrafter"/>
</dbReference>
<dbReference type="InterPro" id="IPR007241">
    <property type="entry name" value="Autophagy-rel_prot_9"/>
</dbReference>
<keyword evidence="13" id="KW-1185">Reference proteome</keyword>
<sequence>MFKADKRSGYIALNNEEVPSSSSRLEFEELDNETSRHDENVSSTFPPLNHEAFANSLVIRVSERASNGSNRWDHIENLDQFFTRIYEYHQQNGYACICAEFLFFVFRYLFSMTFATFMTQCVDYGILFNNKNVTIRNTGKRIISDVIISDCLSDLHPLVILCDFLAIIFALLSSIRAVFQLVQFYETSQFYKSVLGIKDNELRNFKWQDIVKKLCALQPKLHLIINKDHITALDVYQRILRHKNYYVALVNQEILPPFVNVPFIGEIPYLSTGLKRNLEWLLFWGYWSPWNGSYGLKDDFKDPQNLAKLASELESTVSYTALVNLLLSPFILLYQILYSFFTYAGLIKREPGALGTRRYSNYAKFVFFKLFHVSLHFYLSCIKYEYFGAKLRHFNELDHELHSRLSRSYRPAVQYMDQFDSPFAAVIAKNIAYVAGAIFGILFILSAYDEDVLTVEHVLTLMTICGVTILICRSFIADENMVWWPESLMNLIVSQIHYAPSHWKGQAHKDIVRKEFGILFQLKAQFIVEELLSPLLTPVILYCFIRPKAKEIVHFFHSYTITIDGLGDVCTFAQMDLNRHGDPRWNSSIRPAANEDKDNCLDTRLKTIANNGKTELSLLNFAVINPEWNPPDRSAQFLRDFRQRIDCDVQKMGVENRKNILLDSYQSLMLAHRPGTPPSVNTSFVPPMFVPQQDPFNFAANFGMNNIGMSNMRDIEMPMSVMYLRNIFAENTESAAMNYGTIERVGETVESRLSNIWNVPAQSMITRGPPLINRMQMDFFNETIEDNADDNDNEPPHSFSNI</sequence>
<reference evidence="14" key="1">
    <citation type="submission" date="2017-02" db="UniProtKB">
        <authorList>
            <consortium name="WormBaseParasite"/>
        </authorList>
    </citation>
    <scope>IDENTIFICATION</scope>
</reference>
<evidence type="ECO:0000313" key="13">
    <source>
        <dbReference type="Proteomes" id="UP000274756"/>
    </source>
</evidence>
<evidence type="ECO:0000313" key="12">
    <source>
        <dbReference type="Proteomes" id="UP000038040"/>
    </source>
</evidence>
<dbReference type="Proteomes" id="UP000038040">
    <property type="component" value="Unplaced"/>
</dbReference>
<dbReference type="Proteomes" id="UP000274756">
    <property type="component" value="Unassembled WGS sequence"/>
</dbReference>
<name>A0A0N4U135_DRAME</name>
<reference evidence="11 13" key="2">
    <citation type="submission" date="2018-11" db="EMBL/GenBank/DDBJ databases">
        <authorList>
            <consortium name="Pathogen Informatics"/>
        </authorList>
    </citation>
    <scope>NUCLEOTIDE SEQUENCE [LARGE SCALE GENOMIC DNA]</scope>
</reference>
<dbReference type="GO" id="GO:0005776">
    <property type="term" value="C:autophagosome"/>
    <property type="evidence" value="ECO:0007669"/>
    <property type="project" value="TreeGrafter"/>
</dbReference>
<dbReference type="EMBL" id="UYYG01001150">
    <property type="protein sequence ID" value="VDN54677.1"/>
    <property type="molecule type" value="Genomic_DNA"/>
</dbReference>
<dbReference type="GO" id="GO:0034045">
    <property type="term" value="C:phagophore assembly site membrane"/>
    <property type="evidence" value="ECO:0007669"/>
    <property type="project" value="UniProtKB-SubCell"/>
</dbReference>
<feature type="transmembrane region" description="Helical" evidence="10">
    <location>
        <begin position="92"/>
        <end position="110"/>
    </location>
</feature>
<keyword evidence="4 10" id="KW-0813">Transport</keyword>
<feature type="transmembrane region" description="Helical" evidence="10">
    <location>
        <begin position="423"/>
        <end position="445"/>
    </location>
</feature>
<keyword evidence="5 10" id="KW-0812">Transmembrane</keyword>
<evidence type="ECO:0000313" key="14">
    <source>
        <dbReference type="WBParaSite" id="DME_0000029001-mRNA-1"/>
    </source>
</evidence>
<keyword evidence="9 10" id="KW-0472">Membrane</keyword>
<dbReference type="WBParaSite" id="DME_0000029001-mRNA-1">
    <property type="protein sequence ID" value="DME_0000029001-mRNA-1"/>
    <property type="gene ID" value="DME_0000029001"/>
</dbReference>
<dbReference type="PANTHER" id="PTHR13038:SF10">
    <property type="entry name" value="AUTOPHAGY-RELATED PROTEIN 9"/>
    <property type="match status" value="1"/>
</dbReference>
<dbReference type="Pfam" id="PF04109">
    <property type="entry name" value="ATG9"/>
    <property type="match status" value="2"/>
</dbReference>
<dbReference type="GO" id="GO:0061709">
    <property type="term" value="P:reticulophagy"/>
    <property type="evidence" value="ECO:0007669"/>
    <property type="project" value="TreeGrafter"/>
</dbReference>
<evidence type="ECO:0000313" key="11">
    <source>
        <dbReference type="EMBL" id="VDN54677.1"/>
    </source>
</evidence>
<dbReference type="PANTHER" id="PTHR13038">
    <property type="entry name" value="APG9 AUTOPHAGY 9"/>
    <property type="match status" value="1"/>
</dbReference>
<comment type="similarity">
    <text evidence="2 10">Belongs to the ATG9 family.</text>
</comment>
<organism evidence="12 14">
    <name type="scientific">Dracunculus medinensis</name>
    <name type="common">Guinea worm</name>
    <dbReference type="NCBI Taxonomy" id="318479"/>
    <lineage>
        <taxon>Eukaryota</taxon>
        <taxon>Metazoa</taxon>
        <taxon>Ecdysozoa</taxon>
        <taxon>Nematoda</taxon>
        <taxon>Chromadorea</taxon>
        <taxon>Rhabditida</taxon>
        <taxon>Spirurina</taxon>
        <taxon>Dracunculoidea</taxon>
        <taxon>Dracunculidae</taxon>
        <taxon>Dracunculus</taxon>
    </lineage>
</organism>
<comment type="function">
    <text evidence="10">Phospholipid scramblase involved in autophagy. Cycles between the preautophagosomal structure/phagophore assembly site (PAS) and the cytoplasmic vesicle pool and supplies membrane for the growing autophagosome. Lipid scramblase activity plays a key role in preautophagosomal structure/phagophore assembly by distributing the phospholipids that arrive through ATG2 from the cytoplasmic to the luminal leaflet of the bilayer, thereby driving autophagosomal membrane expansion.</text>
</comment>
<dbReference type="GO" id="GO:0006869">
    <property type="term" value="P:lipid transport"/>
    <property type="evidence" value="ECO:0007669"/>
    <property type="project" value="UniProtKB-KW"/>
</dbReference>
<evidence type="ECO:0000256" key="6">
    <source>
        <dbReference type="ARBA" id="ARBA00022989"/>
    </source>
</evidence>
<dbReference type="AlphaFoldDB" id="A0A0N4U135"/>
<gene>
    <name evidence="11" type="ORF">DME_LOCUS4650</name>
</gene>
<feature type="transmembrane region" description="Helical" evidence="10">
    <location>
        <begin position="457"/>
        <end position="476"/>
    </location>
</feature>
<comment type="subcellular location">
    <subcellularLocation>
        <location evidence="1 10">Preautophagosomal structure membrane</location>
        <topology evidence="1 10">Multi-pass membrane protein</topology>
    </subcellularLocation>
</comment>
<dbReference type="STRING" id="318479.A0A0N4U135"/>
<accession>A0A0N4U135</accession>
<feature type="transmembrane region" description="Helical" evidence="10">
    <location>
        <begin position="158"/>
        <end position="179"/>
    </location>
</feature>
<evidence type="ECO:0000256" key="3">
    <source>
        <dbReference type="ARBA" id="ARBA00018074"/>
    </source>
</evidence>
<evidence type="ECO:0000256" key="5">
    <source>
        <dbReference type="ARBA" id="ARBA00022692"/>
    </source>
</evidence>
<evidence type="ECO:0000256" key="9">
    <source>
        <dbReference type="ARBA" id="ARBA00023136"/>
    </source>
</evidence>
<proteinExistence type="inferred from homology"/>
<evidence type="ECO:0000256" key="7">
    <source>
        <dbReference type="ARBA" id="ARBA00023006"/>
    </source>
</evidence>